<dbReference type="SUPFAM" id="SSF81383">
    <property type="entry name" value="F-box domain"/>
    <property type="match status" value="1"/>
</dbReference>
<protein>
    <submittedName>
        <fullName evidence="2">F-box domain-containing protein</fullName>
    </submittedName>
</protein>
<dbReference type="PANTHER" id="PTHR13318">
    <property type="entry name" value="PARTNER OF PAIRED, ISOFORM B-RELATED"/>
    <property type="match status" value="1"/>
</dbReference>
<dbReference type="PROSITE" id="PS50181">
    <property type="entry name" value="FBOX"/>
    <property type="match status" value="1"/>
</dbReference>
<evidence type="ECO:0000313" key="2">
    <source>
        <dbReference type="EnsemblMetazoa" id="AALFPA23_012215.P17456"/>
    </source>
</evidence>
<feature type="domain" description="F-box" evidence="1">
    <location>
        <begin position="5"/>
        <end position="51"/>
    </location>
</feature>
<proteinExistence type="predicted"/>
<dbReference type="GeneID" id="134288611"/>
<dbReference type="Gene3D" id="3.80.10.10">
    <property type="entry name" value="Ribonuclease Inhibitor"/>
    <property type="match status" value="1"/>
</dbReference>
<dbReference type="InterPro" id="IPR036047">
    <property type="entry name" value="F-box-like_dom_sf"/>
</dbReference>
<dbReference type="SMART" id="SM00256">
    <property type="entry name" value="FBOX"/>
    <property type="match status" value="1"/>
</dbReference>
<keyword evidence="3" id="KW-1185">Reference proteome</keyword>
<dbReference type="SUPFAM" id="SSF52047">
    <property type="entry name" value="RNI-like"/>
    <property type="match status" value="1"/>
</dbReference>
<dbReference type="Proteomes" id="UP000069940">
    <property type="component" value="Unassembled WGS sequence"/>
</dbReference>
<accession>A0ABM1YUA6</accession>
<reference evidence="3" key="1">
    <citation type="journal article" date="2015" name="Proc. Natl. Acad. Sci. U.S.A.">
        <title>Genome sequence of the Asian Tiger mosquito, Aedes albopictus, reveals insights into its biology, genetics, and evolution.</title>
        <authorList>
            <person name="Chen X.G."/>
            <person name="Jiang X."/>
            <person name="Gu J."/>
            <person name="Xu M."/>
            <person name="Wu Y."/>
            <person name="Deng Y."/>
            <person name="Zhang C."/>
            <person name="Bonizzoni M."/>
            <person name="Dermauw W."/>
            <person name="Vontas J."/>
            <person name="Armbruster P."/>
            <person name="Huang X."/>
            <person name="Yang Y."/>
            <person name="Zhang H."/>
            <person name="He W."/>
            <person name="Peng H."/>
            <person name="Liu Y."/>
            <person name="Wu K."/>
            <person name="Chen J."/>
            <person name="Lirakis M."/>
            <person name="Topalis P."/>
            <person name="Van Leeuwen T."/>
            <person name="Hall A.B."/>
            <person name="Jiang X."/>
            <person name="Thorpe C."/>
            <person name="Mueller R.L."/>
            <person name="Sun C."/>
            <person name="Waterhouse R.M."/>
            <person name="Yan G."/>
            <person name="Tu Z.J."/>
            <person name="Fang X."/>
            <person name="James A.A."/>
        </authorList>
    </citation>
    <scope>NUCLEOTIDE SEQUENCE [LARGE SCALE GENOMIC DNA]</scope>
    <source>
        <strain evidence="3">Foshan</strain>
    </source>
</reference>
<organism evidence="2 3">
    <name type="scientific">Aedes albopictus</name>
    <name type="common">Asian tiger mosquito</name>
    <name type="synonym">Stegomyia albopicta</name>
    <dbReference type="NCBI Taxonomy" id="7160"/>
    <lineage>
        <taxon>Eukaryota</taxon>
        <taxon>Metazoa</taxon>
        <taxon>Ecdysozoa</taxon>
        <taxon>Arthropoda</taxon>
        <taxon>Hexapoda</taxon>
        <taxon>Insecta</taxon>
        <taxon>Pterygota</taxon>
        <taxon>Neoptera</taxon>
        <taxon>Endopterygota</taxon>
        <taxon>Diptera</taxon>
        <taxon>Nematocera</taxon>
        <taxon>Culicoidea</taxon>
        <taxon>Culicidae</taxon>
        <taxon>Culicinae</taxon>
        <taxon>Aedini</taxon>
        <taxon>Aedes</taxon>
        <taxon>Stegomyia</taxon>
    </lineage>
</organism>
<evidence type="ECO:0000259" key="1">
    <source>
        <dbReference type="PROSITE" id="PS50181"/>
    </source>
</evidence>
<name>A0ABM1YUA6_AEDAL</name>
<sequence>MDSEVFPIQGLPDEVLEHIFSFLPLSDRKSASLVCTKWENLAFSRRFLRKVVLEIQLEYPDPMLYQVPFLRRSKRRYVNVFAVIYRSNFCFKILMMILELFAADVESFHYLGHLDTKQLSTVLSRLSNLQQLTVGCNMDDTSPPLDSLKELQIESLDAPNVTQLGIRLSAPAEARNILPVMRRLAPQLKNVDLHSTGYFIPLGQLQFPKAEVLNIGGRLCETENIRALRTFFAGFKLLKEVRLDSSMQEIALDLITSECPSIELLEFNCPRFHPIPFHLLGRLKYLKTLRLGEVHDVPDISLECSPMVSVKTLSLELSDCEESSIERLRHLLPNVIAIDVALRDEWYTEKGLRHICQNFRGLQRLKISDRDSWLIRRINSLRVLQHLEHLEELTFMFIRTRIIEIPPNVHLKRFVMHYPEQLSNDDLLELARQYPNLRYLQLGPKRQVTSEGIEAFKSLLVNCAVHCDNPSSEWGL</sequence>
<dbReference type="InterPro" id="IPR001810">
    <property type="entry name" value="F-box_dom"/>
</dbReference>
<dbReference type="InterPro" id="IPR032675">
    <property type="entry name" value="LRR_dom_sf"/>
</dbReference>
<dbReference type="EnsemblMetazoa" id="AALFPA23_012215.R17456">
    <property type="protein sequence ID" value="AALFPA23_012215.P17456"/>
    <property type="gene ID" value="AALFPA23_012215"/>
</dbReference>
<dbReference type="Pfam" id="PF12937">
    <property type="entry name" value="F-box-like"/>
    <property type="match status" value="1"/>
</dbReference>
<evidence type="ECO:0000313" key="3">
    <source>
        <dbReference type="Proteomes" id="UP000069940"/>
    </source>
</evidence>
<dbReference type="RefSeq" id="XP_062709936.1">
    <property type="nucleotide sequence ID" value="XM_062853952.1"/>
</dbReference>
<dbReference type="Gene3D" id="1.20.1280.50">
    <property type="match status" value="1"/>
</dbReference>
<reference evidence="2" key="2">
    <citation type="submission" date="2025-05" db="UniProtKB">
        <authorList>
            <consortium name="EnsemblMetazoa"/>
        </authorList>
    </citation>
    <scope>IDENTIFICATION</scope>
    <source>
        <strain evidence="2">Foshan</strain>
    </source>
</reference>